<organism evidence="1 2">
    <name type="scientific">Aspergillus tamarii</name>
    <dbReference type="NCBI Taxonomy" id="41984"/>
    <lineage>
        <taxon>Eukaryota</taxon>
        <taxon>Fungi</taxon>
        <taxon>Dikarya</taxon>
        <taxon>Ascomycota</taxon>
        <taxon>Pezizomycotina</taxon>
        <taxon>Eurotiomycetes</taxon>
        <taxon>Eurotiomycetidae</taxon>
        <taxon>Eurotiales</taxon>
        <taxon>Aspergillaceae</taxon>
        <taxon>Aspergillus</taxon>
        <taxon>Aspergillus subgen. Circumdati</taxon>
    </lineage>
</organism>
<dbReference type="Proteomes" id="UP000326950">
    <property type="component" value="Unassembled WGS sequence"/>
</dbReference>
<dbReference type="PANTHER" id="PTHR47668">
    <property type="entry name" value="DIENELACTONE HYDROLASE FAMILY PROTEIN (AFU_ORTHOLOGUE AFUA_6G01940)"/>
    <property type="match status" value="1"/>
</dbReference>
<gene>
    <name evidence="1" type="ORF">BDV40DRAFT_298343</name>
</gene>
<protein>
    <submittedName>
        <fullName evidence="1">Uncharacterized protein</fullName>
    </submittedName>
</protein>
<accession>A0A5N6V0T7</accession>
<sequence>MAQVSTGKSLLRSVASIIDIVVPSSATSHVAEARLSERAFTPTATYGWLTTLVSYGIFSLGIQKRVQSVQIRLHRRGADLGEVQRQLHPLNPIQAKGADAEPEHPFVDPGGAFQGRRHNPGRDQRGGLQAGFAKWAIVGHCWNSEIAALSAGPDNSVFQRAVQCHPAMIDPADAAQVTVPMALLASRDELADDVAAFQANLQVPHHVFYAGPWVGNHGLT</sequence>
<dbReference type="EMBL" id="ML738607">
    <property type="protein sequence ID" value="KAE8164544.1"/>
    <property type="molecule type" value="Genomic_DNA"/>
</dbReference>
<dbReference type="PANTHER" id="PTHR47668:SF1">
    <property type="entry name" value="DIENELACTONE HYDROLASE DOMAIN-CONTAINING PROTEIN-RELATED"/>
    <property type="match status" value="1"/>
</dbReference>
<keyword evidence="2" id="KW-1185">Reference proteome</keyword>
<reference evidence="1 2" key="1">
    <citation type="submission" date="2019-04" db="EMBL/GenBank/DDBJ databases">
        <title>Friends and foes A comparative genomics study of 23 Aspergillus species from section Flavi.</title>
        <authorList>
            <consortium name="DOE Joint Genome Institute"/>
            <person name="Kjaerbolling I."/>
            <person name="Vesth T."/>
            <person name="Frisvad J.C."/>
            <person name="Nybo J.L."/>
            <person name="Theobald S."/>
            <person name="Kildgaard S."/>
            <person name="Isbrandt T."/>
            <person name="Kuo A."/>
            <person name="Sato A."/>
            <person name="Lyhne E.K."/>
            <person name="Kogle M.E."/>
            <person name="Wiebenga A."/>
            <person name="Kun R.S."/>
            <person name="Lubbers R.J."/>
            <person name="Makela M.R."/>
            <person name="Barry K."/>
            <person name="Chovatia M."/>
            <person name="Clum A."/>
            <person name="Daum C."/>
            <person name="Haridas S."/>
            <person name="He G."/>
            <person name="LaButti K."/>
            <person name="Lipzen A."/>
            <person name="Mondo S."/>
            <person name="Riley R."/>
            <person name="Salamov A."/>
            <person name="Simmons B.A."/>
            <person name="Magnuson J.K."/>
            <person name="Henrissat B."/>
            <person name="Mortensen U.H."/>
            <person name="Larsen T.O."/>
            <person name="Devries R.P."/>
            <person name="Grigoriev I.V."/>
            <person name="Machida M."/>
            <person name="Baker S.E."/>
            <person name="Andersen M.R."/>
        </authorList>
    </citation>
    <scope>NUCLEOTIDE SEQUENCE [LARGE SCALE GENOMIC DNA]</scope>
    <source>
        <strain evidence="1 2">CBS 117626</strain>
    </source>
</reference>
<dbReference type="AlphaFoldDB" id="A0A5N6V0T7"/>
<evidence type="ECO:0000313" key="1">
    <source>
        <dbReference type="EMBL" id="KAE8164544.1"/>
    </source>
</evidence>
<name>A0A5N6V0T7_ASPTM</name>
<dbReference type="OrthoDB" id="2147163at2759"/>
<evidence type="ECO:0000313" key="2">
    <source>
        <dbReference type="Proteomes" id="UP000326950"/>
    </source>
</evidence>
<proteinExistence type="predicted"/>